<accession>A0A5J4YTG0</accession>
<dbReference type="InterPro" id="IPR037381">
    <property type="entry name" value="RFWD3"/>
</dbReference>
<dbReference type="Gene3D" id="2.130.10.10">
    <property type="entry name" value="YVTN repeat-like/Quinoprotein amine dehydrogenase"/>
    <property type="match status" value="1"/>
</dbReference>
<keyword evidence="2" id="KW-0479">Metal-binding</keyword>
<feature type="domain" description="RING-type" evidence="5">
    <location>
        <begin position="128"/>
        <end position="171"/>
    </location>
</feature>
<evidence type="ECO:0000256" key="2">
    <source>
        <dbReference type="PROSITE-ProRule" id="PRU00175"/>
    </source>
</evidence>
<evidence type="ECO:0000256" key="4">
    <source>
        <dbReference type="SAM" id="MobiDB-lite"/>
    </source>
</evidence>
<name>A0A5J4YTG0_PORPP</name>
<feature type="region of interest" description="Disordered" evidence="4">
    <location>
        <begin position="1"/>
        <end position="25"/>
    </location>
</feature>
<comment type="subcellular location">
    <subcellularLocation>
        <location evidence="1">Nucleus</location>
        <location evidence="1">Nuclear body</location>
    </subcellularLocation>
</comment>
<dbReference type="PANTHER" id="PTHR16047:SF7">
    <property type="entry name" value="E3 UBIQUITIN-PROTEIN LIGASE RFWD3"/>
    <property type="match status" value="1"/>
</dbReference>
<dbReference type="SMART" id="SM00184">
    <property type="entry name" value="RING"/>
    <property type="match status" value="1"/>
</dbReference>
<dbReference type="EMBL" id="VRMN01000004">
    <property type="protein sequence ID" value="KAA8494779.1"/>
    <property type="molecule type" value="Genomic_DNA"/>
</dbReference>
<feature type="region of interest" description="Disordered" evidence="4">
    <location>
        <begin position="44"/>
        <end position="64"/>
    </location>
</feature>
<feature type="compositionally biased region" description="Basic and acidic residues" evidence="4">
    <location>
        <begin position="55"/>
        <end position="64"/>
    </location>
</feature>
<dbReference type="SUPFAM" id="SSF50978">
    <property type="entry name" value="WD40 repeat-like"/>
    <property type="match status" value="1"/>
</dbReference>
<sequence length="750" mass="81788">MSQDDVGAEFDRWPSGDVNGRLGPDEMAGNLELDLLFMPVAERVESPTSSRRRLPRVETTDGAREDGVDAHEVAPLVQMHANICGGSRAGDKPEDDSLEPALQAAAFEPGNVEKKSCPGDAAADGSTCSICLEPWDQEGNHRLVSLTCGHLFGLMCVVKWLKQAGKCPTCKKKKSARKGEGWHPIYAPARLTCVDNSELETLHAQLKQERARLNDERRNNALLRMASEALTYDNQKLRVRLEEVEKRLLESDSRHHHESVSDLELTDRKRARVEKFGTAVGSGHSKLRSGGMAFACVPLRLGGRSVDIGSRGAHAIYASCALNPSLPRMGYGLVKLNTLFPNGAMSMGRSALHLEPVRDIRCCPHQGSVVSGTVATVGDKVVRVVHPEQNFSSVISYAMSMRGGCVSWLSDPNLLAVGGDRSCILLYDLRNTAHELASFDGYKRLQSQLPIHSLSWSPSTASFLASTFDSLFSYRVHPVTPENSFNSVAQIKWPTGSFCHSMSVLSSFRNGMQKKSASSCGGAVIASFRSREDRAAHHVMMSAPPYNVRHEPTRFIGHRSRTILSRTAGVACSADDGEFDFALFSGDEGSNQVYVWRHRSNGAASGTINVDTEDESGLDELDTGYEVEQQFITQKYVLGGQHQAHIADVRANWEHRVAVSISDTSLIVHRLDEMYAQRSNFSESVVEVLVRRCGVIAGPDSGARSIPTEGAEKGHTRRVFLLSTPTSLSAGAPKSAREPAKKPSSAGQPR</sequence>
<dbReference type="GO" id="GO:0008270">
    <property type="term" value="F:zinc ion binding"/>
    <property type="evidence" value="ECO:0007669"/>
    <property type="project" value="UniProtKB-KW"/>
</dbReference>
<dbReference type="InterPro" id="IPR013083">
    <property type="entry name" value="Znf_RING/FYVE/PHD"/>
</dbReference>
<keyword evidence="2" id="KW-0862">Zinc</keyword>
<keyword evidence="7" id="KW-1185">Reference proteome</keyword>
<dbReference type="InterPro" id="IPR001841">
    <property type="entry name" value="Znf_RING"/>
</dbReference>
<dbReference type="Gene3D" id="3.30.40.10">
    <property type="entry name" value="Zinc/RING finger domain, C3HC4 (zinc finger)"/>
    <property type="match status" value="1"/>
</dbReference>
<dbReference type="SUPFAM" id="SSF57850">
    <property type="entry name" value="RING/U-box"/>
    <property type="match status" value="1"/>
</dbReference>
<organism evidence="6 7">
    <name type="scientific">Porphyridium purpureum</name>
    <name type="common">Red alga</name>
    <name type="synonym">Porphyridium cruentum</name>
    <dbReference type="NCBI Taxonomy" id="35688"/>
    <lineage>
        <taxon>Eukaryota</taxon>
        <taxon>Rhodophyta</taxon>
        <taxon>Bangiophyceae</taxon>
        <taxon>Porphyridiales</taxon>
        <taxon>Porphyridiaceae</taxon>
        <taxon>Porphyridium</taxon>
    </lineage>
</organism>
<dbReference type="GO" id="GO:0016567">
    <property type="term" value="P:protein ubiquitination"/>
    <property type="evidence" value="ECO:0007669"/>
    <property type="project" value="InterPro"/>
</dbReference>
<evidence type="ECO:0000256" key="3">
    <source>
        <dbReference type="SAM" id="Coils"/>
    </source>
</evidence>
<comment type="caution">
    <text evidence="6">The sequence shown here is derived from an EMBL/GenBank/DDBJ whole genome shotgun (WGS) entry which is preliminary data.</text>
</comment>
<dbReference type="OMA" id="MHANICG"/>
<dbReference type="OrthoDB" id="5600418at2759"/>
<evidence type="ECO:0000313" key="7">
    <source>
        <dbReference type="Proteomes" id="UP000324585"/>
    </source>
</evidence>
<evidence type="ECO:0000256" key="1">
    <source>
        <dbReference type="ARBA" id="ARBA00034306"/>
    </source>
</evidence>
<dbReference type="GO" id="GO:0016604">
    <property type="term" value="C:nuclear body"/>
    <property type="evidence" value="ECO:0007669"/>
    <property type="project" value="UniProtKB-SubCell"/>
</dbReference>
<dbReference type="PROSITE" id="PS50089">
    <property type="entry name" value="ZF_RING_2"/>
    <property type="match status" value="1"/>
</dbReference>
<dbReference type="AlphaFoldDB" id="A0A5J4YTG0"/>
<feature type="region of interest" description="Disordered" evidence="4">
    <location>
        <begin position="723"/>
        <end position="750"/>
    </location>
</feature>
<dbReference type="Proteomes" id="UP000324585">
    <property type="component" value="Unassembled WGS sequence"/>
</dbReference>
<dbReference type="GO" id="GO:0036297">
    <property type="term" value="P:interstrand cross-link repair"/>
    <property type="evidence" value="ECO:0007669"/>
    <property type="project" value="InterPro"/>
</dbReference>
<feature type="coiled-coil region" evidence="3">
    <location>
        <begin position="196"/>
        <end position="254"/>
    </location>
</feature>
<dbReference type="InterPro" id="IPR015943">
    <property type="entry name" value="WD40/YVTN_repeat-like_dom_sf"/>
</dbReference>
<dbReference type="PANTHER" id="PTHR16047">
    <property type="entry name" value="RFWD3 PROTEIN"/>
    <property type="match status" value="1"/>
</dbReference>
<evidence type="ECO:0000313" key="6">
    <source>
        <dbReference type="EMBL" id="KAA8494779.1"/>
    </source>
</evidence>
<keyword evidence="3" id="KW-0175">Coiled coil</keyword>
<dbReference type="CDD" id="cd16450">
    <property type="entry name" value="mRING-C3HGC3_RFWD3"/>
    <property type="match status" value="1"/>
</dbReference>
<dbReference type="GO" id="GO:0004842">
    <property type="term" value="F:ubiquitin-protein transferase activity"/>
    <property type="evidence" value="ECO:0007669"/>
    <property type="project" value="InterPro"/>
</dbReference>
<dbReference type="InterPro" id="IPR036322">
    <property type="entry name" value="WD40_repeat_dom_sf"/>
</dbReference>
<evidence type="ECO:0000259" key="5">
    <source>
        <dbReference type="PROSITE" id="PS50089"/>
    </source>
</evidence>
<gene>
    <name evidence="6" type="ORF">FVE85_3020</name>
</gene>
<reference evidence="7" key="1">
    <citation type="journal article" date="2019" name="Nat. Commun.">
        <title>Expansion of phycobilisome linker gene families in mesophilic red algae.</title>
        <authorList>
            <person name="Lee J."/>
            <person name="Kim D."/>
            <person name="Bhattacharya D."/>
            <person name="Yoon H.S."/>
        </authorList>
    </citation>
    <scope>NUCLEOTIDE SEQUENCE [LARGE SCALE GENOMIC DNA]</scope>
    <source>
        <strain evidence="7">CCMP 1328</strain>
    </source>
</reference>
<proteinExistence type="predicted"/>
<protein>
    <submittedName>
        <fullName evidence="6">E3 ubiquitin-protein ligase RFWD3</fullName>
    </submittedName>
</protein>
<dbReference type="Pfam" id="PF13639">
    <property type="entry name" value="zf-RING_2"/>
    <property type="match status" value="1"/>
</dbReference>
<keyword evidence="2" id="KW-0863">Zinc-finger</keyword>